<evidence type="ECO:0000313" key="5">
    <source>
        <dbReference type="Proteomes" id="UP000282076"/>
    </source>
</evidence>
<keyword evidence="4" id="KW-0808">Transferase</keyword>
<dbReference type="Pfam" id="PF06580">
    <property type="entry name" value="His_kinase"/>
    <property type="match status" value="1"/>
</dbReference>
<evidence type="ECO:0000256" key="1">
    <source>
        <dbReference type="SAM" id="Phobius"/>
    </source>
</evidence>
<dbReference type="Proteomes" id="UP000282076">
    <property type="component" value="Unassembled WGS sequence"/>
</dbReference>
<sequence length="602" mass="68951">MFKTLRYQYYVFISLSLAVLVILLATNLSFYFYTGSIIEHNAVQNKSQTTQKVQEQLDAMLNEINNISISINSSNYIQQVMRNIPMNKPENYFDNNPQISMEVRDVLYSITGLQPLKGSIVIVSKNYDYMDISNKMDSQMVNKKYIAGLTGIKELLQTNRIGLDHIILRPHSDRWSASGQEVISLIRPIRDNFNVYGVLEISYSVDEIKSLFSFLNDQSEQNFIIFDEMNNVFLNGLDPRLAIDENELFRNEQLKSPSGNFEVRGSGKTFMTTFSHLKNEDWIVAVVEDMNSFKKPITVLRNTTISVYLITMITTLLFLYVYTLGITRPISQLKKSLMNVDVGDLHLSVYNAHSNNEIVMLGKVVSNLLGEIKRHMTMTEQAHHNELMANMSALQAQINPHFLYNTLSVISAQGLKQGNREVVEMCSALSNMFRYVTKQEQNRTSLENEMEHIRNYLLLMGKRYEGFFSYDLDIDDRIRHVRIPKLILQPFIENMFQHAFTSKKPPWYISVKCESAEGLWQVEIRDNGIGFNPETIRRLNERVEQFKISGSAVDSTSGEEGIGMANAFLRLYLSDRDNAFFYCGNHPDGGAAIQFGGSIDHA</sequence>
<keyword evidence="1" id="KW-0812">Transmembrane</keyword>
<keyword evidence="1" id="KW-1133">Transmembrane helix</keyword>
<dbReference type="RefSeq" id="WP_120975243.1">
    <property type="nucleotide sequence ID" value="NZ_RBZM01000003.1"/>
</dbReference>
<dbReference type="AlphaFoldDB" id="A0A494Y0J0"/>
<dbReference type="SUPFAM" id="SSF55874">
    <property type="entry name" value="ATPase domain of HSP90 chaperone/DNA topoisomerase II/histidine kinase"/>
    <property type="match status" value="1"/>
</dbReference>
<organism evidence="4 5">
    <name type="scientific">Cohnella endophytica</name>
    <dbReference type="NCBI Taxonomy" id="2419778"/>
    <lineage>
        <taxon>Bacteria</taxon>
        <taxon>Bacillati</taxon>
        <taxon>Bacillota</taxon>
        <taxon>Bacilli</taxon>
        <taxon>Bacillales</taxon>
        <taxon>Paenibacillaceae</taxon>
        <taxon>Cohnella</taxon>
    </lineage>
</organism>
<dbReference type="InterPro" id="IPR010559">
    <property type="entry name" value="Sig_transdc_His_kin_internal"/>
</dbReference>
<accession>A0A494Y0J0</accession>
<dbReference type="PANTHER" id="PTHR34220">
    <property type="entry name" value="SENSOR HISTIDINE KINASE YPDA"/>
    <property type="match status" value="1"/>
</dbReference>
<feature type="domain" description="Histidine kinase/HSP90-like ATPase" evidence="2">
    <location>
        <begin position="485"/>
        <end position="567"/>
    </location>
</feature>
<name>A0A494Y0J0_9BACL</name>
<dbReference type="Gene3D" id="6.10.340.10">
    <property type="match status" value="1"/>
</dbReference>
<proteinExistence type="predicted"/>
<gene>
    <name evidence="4" type="ORF">D7Z26_06475</name>
</gene>
<evidence type="ECO:0000259" key="3">
    <source>
        <dbReference type="Pfam" id="PF06580"/>
    </source>
</evidence>
<protein>
    <submittedName>
        <fullName evidence="4">Sensor histidine kinase</fullName>
    </submittedName>
</protein>
<evidence type="ECO:0000259" key="2">
    <source>
        <dbReference type="Pfam" id="PF02518"/>
    </source>
</evidence>
<dbReference type="Gene3D" id="3.30.565.10">
    <property type="entry name" value="Histidine kinase-like ATPase, C-terminal domain"/>
    <property type="match status" value="1"/>
</dbReference>
<keyword evidence="5" id="KW-1185">Reference proteome</keyword>
<dbReference type="GO" id="GO:0016020">
    <property type="term" value="C:membrane"/>
    <property type="evidence" value="ECO:0007669"/>
    <property type="project" value="InterPro"/>
</dbReference>
<dbReference type="Pfam" id="PF02518">
    <property type="entry name" value="HATPase_c"/>
    <property type="match status" value="1"/>
</dbReference>
<dbReference type="OrthoDB" id="370211at2"/>
<dbReference type="PANTHER" id="PTHR34220:SF7">
    <property type="entry name" value="SENSOR HISTIDINE KINASE YPDA"/>
    <property type="match status" value="1"/>
</dbReference>
<keyword evidence="1" id="KW-0472">Membrane</keyword>
<keyword evidence="4" id="KW-0418">Kinase</keyword>
<feature type="domain" description="Signal transduction histidine kinase internal region" evidence="3">
    <location>
        <begin position="389"/>
        <end position="465"/>
    </location>
</feature>
<evidence type="ECO:0000313" key="4">
    <source>
        <dbReference type="EMBL" id="RKP56276.1"/>
    </source>
</evidence>
<comment type="caution">
    <text evidence="4">The sequence shown here is derived from an EMBL/GenBank/DDBJ whole genome shotgun (WGS) entry which is preliminary data.</text>
</comment>
<reference evidence="4 5" key="1">
    <citation type="submission" date="2018-10" db="EMBL/GenBank/DDBJ databases">
        <title>Cohnella sp. M2MS4P-1, whole genome shotgun sequence.</title>
        <authorList>
            <person name="Tuo L."/>
        </authorList>
    </citation>
    <scope>NUCLEOTIDE SEQUENCE [LARGE SCALE GENOMIC DNA]</scope>
    <source>
        <strain evidence="4 5">M2MS4P-1</strain>
    </source>
</reference>
<dbReference type="EMBL" id="RBZM01000003">
    <property type="protein sequence ID" value="RKP56276.1"/>
    <property type="molecule type" value="Genomic_DNA"/>
</dbReference>
<feature type="transmembrane region" description="Helical" evidence="1">
    <location>
        <begin position="305"/>
        <end position="325"/>
    </location>
</feature>
<dbReference type="GO" id="GO:0000155">
    <property type="term" value="F:phosphorelay sensor kinase activity"/>
    <property type="evidence" value="ECO:0007669"/>
    <property type="project" value="InterPro"/>
</dbReference>
<dbReference type="InterPro" id="IPR050640">
    <property type="entry name" value="Bact_2-comp_sensor_kinase"/>
</dbReference>
<dbReference type="InterPro" id="IPR036890">
    <property type="entry name" value="HATPase_C_sf"/>
</dbReference>
<feature type="transmembrane region" description="Helical" evidence="1">
    <location>
        <begin position="9"/>
        <end position="33"/>
    </location>
</feature>
<dbReference type="InterPro" id="IPR003594">
    <property type="entry name" value="HATPase_dom"/>
</dbReference>